<comment type="caution">
    <text evidence="2">The sequence shown here is derived from an EMBL/GenBank/DDBJ whole genome shotgun (WGS) entry which is preliminary data.</text>
</comment>
<organism evidence="2 3">
    <name type="scientific">Paenibacillus turicensis</name>
    <dbReference type="NCBI Taxonomy" id="160487"/>
    <lineage>
        <taxon>Bacteria</taxon>
        <taxon>Bacillati</taxon>
        <taxon>Bacillota</taxon>
        <taxon>Bacilli</taxon>
        <taxon>Bacillales</taxon>
        <taxon>Paenibacillaceae</taxon>
        <taxon>Paenibacillus</taxon>
    </lineage>
</organism>
<dbReference type="EMBL" id="JAGGKG010000003">
    <property type="protein sequence ID" value="MBP1904355.1"/>
    <property type="molecule type" value="Genomic_DNA"/>
</dbReference>
<feature type="region of interest" description="Disordered" evidence="1">
    <location>
        <begin position="24"/>
        <end position="60"/>
    </location>
</feature>
<feature type="compositionally biased region" description="Low complexity" evidence="1">
    <location>
        <begin position="181"/>
        <end position="198"/>
    </location>
</feature>
<keyword evidence="2" id="KW-0449">Lipoprotein</keyword>
<dbReference type="Proteomes" id="UP001519272">
    <property type="component" value="Unassembled WGS sequence"/>
</dbReference>
<feature type="region of interest" description="Disordered" evidence="1">
    <location>
        <begin position="169"/>
        <end position="198"/>
    </location>
</feature>
<evidence type="ECO:0000313" key="2">
    <source>
        <dbReference type="EMBL" id="MBP1904355.1"/>
    </source>
</evidence>
<dbReference type="InterPro" id="IPR014247">
    <property type="entry name" value="Spore_lipoprot_YhcN/YlaJ"/>
</dbReference>
<accession>A0ABS4FP53</accession>
<evidence type="ECO:0000256" key="1">
    <source>
        <dbReference type="SAM" id="MobiDB-lite"/>
    </source>
</evidence>
<dbReference type="NCBIfam" id="TIGR02898">
    <property type="entry name" value="spore_YhcN_YlaJ"/>
    <property type="match status" value="1"/>
</dbReference>
<evidence type="ECO:0000313" key="3">
    <source>
        <dbReference type="Proteomes" id="UP001519272"/>
    </source>
</evidence>
<gene>
    <name evidence="2" type="ORF">J2Z32_000972</name>
</gene>
<keyword evidence="3" id="KW-1185">Reference proteome</keyword>
<feature type="compositionally biased region" description="Basic and acidic residues" evidence="1">
    <location>
        <begin position="169"/>
        <end position="180"/>
    </location>
</feature>
<protein>
    <submittedName>
        <fullName evidence="2">YhcN/YlaJ family sporulation lipoprotein</fullName>
    </submittedName>
</protein>
<reference evidence="2 3" key="1">
    <citation type="submission" date="2021-03" db="EMBL/GenBank/DDBJ databases">
        <title>Genomic Encyclopedia of Type Strains, Phase IV (KMG-IV): sequencing the most valuable type-strain genomes for metagenomic binning, comparative biology and taxonomic classification.</title>
        <authorList>
            <person name="Goeker M."/>
        </authorList>
    </citation>
    <scope>NUCLEOTIDE SEQUENCE [LARGE SCALE GENOMIC DNA]</scope>
    <source>
        <strain evidence="2 3">DSM 14349</strain>
    </source>
</reference>
<proteinExistence type="predicted"/>
<feature type="compositionally biased region" description="Low complexity" evidence="1">
    <location>
        <begin position="38"/>
        <end position="52"/>
    </location>
</feature>
<dbReference type="Pfam" id="PF09580">
    <property type="entry name" value="Spore_YhcN_YlaJ"/>
    <property type="match status" value="1"/>
</dbReference>
<dbReference type="PROSITE" id="PS51257">
    <property type="entry name" value="PROKAR_LIPOPROTEIN"/>
    <property type="match status" value="1"/>
</dbReference>
<sequence>MRLGLCVLIVASLLAGCNQVTKQASPSQRNENQNAPRVQNVQEQQNVTNDNQTKNDQMSKQRHLEELAKRTPGVNNAHCIIMGNTALVGIDVDAKLERARVGTIKYTVAEAIRKDPDGTRTIVTADVDLAQRIAEIGTKIREGHPISGFTTELADIIGRIVPQLPEDTKHEETNHNERNNNQRNQTENQQNSNTRSQR</sequence>
<feature type="compositionally biased region" description="Polar residues" evidence="1">
    <location>
        <begin position="24"/>
        <end position="37"/>
    </location>
</feature>
<dbReference type="RefSeq" id="WP_210088032.1">
    <property type="nucleotide sequence ID" value="NZ_JAGGKG010000003.1"/>
</dbReference>
<name>A0ABS4FP53_9BACL</name>
<dbReference type="InterPro" id="IPR019076">
    <property type="entry name" value="Spore_lipoprot_YhcN/YlaJ-like"/>
</dbReference>